<dbReference type="GeneID" id="115626583"/>
<dbReference type="Gene3D" id="2.60.120.1540">
    <property type="match status" value="1"/>
</dbReference>
<dbReference type="SMART" id="SM01360">
    <property type="entry name" value="A2M"/>
    <property type="match status" value="1"/>
</dbReference>
<dbReference type="PANTHER" id="PTHR11412">
    <property type="entry name" value="MACROGLOBULIN / COMPLEMENT"/>
    <property type="match status" value="1"/>
</dbReference>
<evidence type="ECO:0000256" key="1">
    <source>
        <dbReference type="ARBA" id="ARBA00022729"/>
    </source>
</evidence>
<dbReference type="Pfam" id="PF17791">
    <property type="entry name" value="MG3"/>
    <property type="match status" value="2"/>
</dbReference>
<dbReference type="Gene3D" id="2.60.40.1930">
    <property type="match status" value="1"/>
</dbReference>
<evidence type="ECO:0000259" key="3">
    <source>
        <dbReference type="SMART" id="SM01359"/>
    </source>
</evidence>
<dbReference type="Pfam" id="PF07678">
    <property type="entry name" value="TED_complement"/>
    <property type="match status" value="1"/>
</dbReference>
<dbReference type="OrthoDB" id="9998011at2759"/>
<dbReference type="Gene3D" id="2.60.40.690">
    <property type="entry name" value="Alpha-macroglobulin, receptor-binding domain"/>
    <property type="match status" value="1"/>
</dbReference>
<dbReference type="SMART" id="SM01359">
    <property type="entry name" value="A2M_N_2"/>
    <property type="match status" value="1"/>
</dbReference>
<dbReference type="PANTHER" id="PTHR11412:SF136">
    <property type="entry name" value="CD109 ANTIGEN"/>
    <property type="match status" value="1"/>
</dbReference>
<evidence type="ECO:0000259" key="4">
    <source>
        <dbReference type="SMART" id="SM01360"/>
    </source>
</evidence>
<evidence type="ECO:0000313" key="5">
    <source>
        <dbReference type="Proteomes" id="UP000504634"/>
    </source>
</evidence>
<dbReference type="InterPro" id="IPR013783">
    <property type="entry name" value="Ig-like_fold"/>
</dbReference>
<evidence type="ECO:0000256" key="2">
    <source>
        <dbReference type="ARBA" id="ARBA00022966"/>
    </source>
</evidence>
<keyword evidence="1" id="KW-0732">Signal</keyword>
<dbReference type="InterPro" id="IPR041555">
    <property type="entry name" value="MG3"/>
</dbReference>
<dbReference type="Pfam" id="PF00207">
    <property type="entry name" value="A2M"/>
    <property type="match status" value="1"/>
</dbReference>
<protein>
    <submittedName>
        <fullName evidence="6">CD109 antigen-like</fullName>
    </submittedName>
</protein>
<dbReference type="InterPro" id="IPR050473">
    <property type="entry name" value="A2M/Complement_sys"/>
</dbReference>
<dbReference type="Gene3D" id="2.60.40.10">
    <property type="entry name" value="Immunoglobulins"/>
    <property type="match status" value="1"/>
</dbReference>
<dbReference type="GO" id="GO:0004866">
    <property type="term" value="F:endopeptidase inhibitor activity"/>
    <property type="evidence" value="ECO:0007669"/>
    <property type="project" value="InterPro"/>
</dbReference>
<dbReference type="InterPro" id="IPR011626">
    <property type="entry name" value="Alpha-macroglobulin_TED"/>
</dbReference>
<dbReference type="InterPro" id="IPR001599">
    <property type="entry name" value="Macroglobln_a2"/>
</dbReference>
<keyword evidence="2" id="KW-0882">Thioester bond</keyword>
<dbReference type="InterPro" id="IPR008930">
    <property type="entry name" value="Terpenoid_cyclase/PrenylTrfase"/>
</dbReference>
<dbReference type="Gene3D" id="2.20.130.20">
    <property type="match status" value="1"/>
</dbReference>
<dbReference type="Gene3D" id="1.50.10.20">
    <property type="match status" value="1"/>
</dbReference>
<reference evidence="6" key="1">
    <citation type="submission" date="2025-08" db="UniProtKB">
        <authorList>
            <consortium name="RefSeq"/>
        </authorList>
    </citation>
    <scope>IDENTIFICATION</scope>
    <source>
        <strain evidence="6">11010-0011.00</strain>
        <tissue evidence="6">Whole body</tissue>
    </source>
</reference>
<organism evidence="5 6">
    <name type="scientific">Drosophila lebanonensis</name>
    <name type="common">Fruit fly</name>
    <name type="synonym">Scaptodrosophila lebanonensis</name>
    <dbReference type="NCBI Taxonomy" id="7225"/>
    <lineage>
        <taxon>Eukaryota</taxon>
        <taxon>Metazoa</taxon>
        <taxon>Ecdysozoa</taxon>
        <taxon>Arthropoda</taxon>
        <taxon>Hexapoda</taxon>
        <taxon>Insecta</taxon>
        <taxon>Pterygota</taxon>
        <taxon>Neoptera</taxon>
        <taxon>Endopterygota</taxon>
        <taxon>Diptera</taxon>
        <taxon>Brachycera</taxon>
        <taxon>Muscomorpha</taxon>
        <taxon>Ephydroidea</taxon>
        <taxon>Drosophilidae</taxon>
        <taxon>Scaptodrosophila</taxon>
    </lineage>
</organism>
<dbReference type="InterPro" id="IPR011625">
    <property type="entry name" value="A2M_N_BRD"/>
</dbReference>
<proteinExistence type="predicted"/>
<name>A0A6J2TP57_DROLE</name>
<dbReference type="InterPro" id="IPR009048">
    <property type="entry name" value="A-macroglobulin_rcpt-bd"/>
</dbReference>
<dbReference type="Pfam" id="PF07677">
    <property type="entry name" value="A2M_recep"/>
    <property type="match status" value="1"/>
</dbReference>
<gene>
    <name evidence="6" type="primary">LOC115626583</name>
</gene>
<accession>A0A6J2TP57</accession>
<dbReference type="RefSeq" id="XP_030377824.1">
    <property type="nucleotide sequence ID" value="XM_030521964.1"/>
</dbReference>
<feature type="domain" description="Alpha-2-macroglobulin" evidence="4">
    <location>
        <begin position="760"/>
        <end position="851"/>
    </location>
</feature>
<feature type="domain" description="Alpha-2-macroglobulin bait region" evidence="3">
    <location>
        <begin position="549"/>
        <end position="686"/>
    </location>
</feature>
<dbReference type="Pfam" id="PF07703">
    <property type="entry name" value="A2M_BRD"/>
    <property type="match status" value="1"/>
</dbReference>
<dbReference type="InterPro" id="IPR036595">
    <property type="entry name" value="A-macroglobulin_rcpt-bd_sf"/>
</dbReference>
<dbReference type="SUPFAM" id="SSF49410">
    <property type="entry name" value="Alpha-macroglobulin receptor domain"/>
    <property type="match status" value="1"/>
</dbReference>
<evidence type="ECO:0000313" key="6">
    <source>
        <dbReference type="RefSeq" id="XP_030377824.1"/>
    </source>
</evidence>
<dbReference type="Gene3D" id="2.60.40.1940">
    <property type="match status" value="1"/>
</dbReference>
<keyword evidence="5" id="KW-1185">Reference proteome</keyword>
<dbReference type="Proteomes" id="UP000504634">
    <property type="component" value="Unplaced"/>
</dbReference>
<dbReference type="SUPFAM" id="SSF48239">
    <property type="entry name" value="Terpenoid cyclases/Protein prenyltransferases"/>
    <property type="match status" value="1"/>
</dbReference>
<sequence length="1475" mass="167326">MILDDNLRPFLLPYTISVELQQNIGVLQAKAHPKTARGVYFGNFDLIKHKDLSGPCRLKAIVRLNGLKISNTVNVYVADYSKPKFHVNIEAPSKVSIRDKIVEIIVRARYFNGKPLEAGRVELRPVLDRLSALAKSSFAVMIKGRATAYLYLEPYRHQLLNSPVKEIKFIVTVDDALTQEHVLVNGRMILHNNTYEIACYGDSLCDVFIAGEETEITFKINHINGTKQTIPNKIVKAVFRYRKKLVVFKSQLNSDSTVSFKIRLPPPQNSDVQLDIDYDGEVQVFKEVNIIQDSSEVQITANVSESAEEGEEHLSKDLDQGIAASRNNSREYHVRIEAPPKISIKDENMEVFVYARYTNGRPVVGKVELQPDLPTDHKKQSSFANLVNGKAKLNLNLKQYAKELEHQQQKRVSFMAIVDNTDTGDQIIEMGSTSLYSYRYKICCVSERGTPCTKFFYPKVNKIAFNITYVNGSKPWDTKKLLRALFEPLDSGMPKKTLKFEGHTNNESILWMKIVLPSQTGHYHLKLIYADEERDFGKVLSEEHHIFKVQMNYPKKMPALALGQKHKITLISEDSFSFLFYHIIGWGKILITKRVELATPTKTYNITITPTIDLVYSGKIYIYYVNAAGKFRSVEQNIVVNTELENKINITAPPKVLPGAKVDLQIRTAPHSFVGLIAVDERVLYPGGGQDLDWRHLLSNKYGLWKMSPHIVTLTNANYTPKYNGTHERFSGRSFIGFRKPRTHHSNDNDDKFHLSLADTLLFVSFENSSSEVFTYTKILPDRATNWILSAFSLHPQKGLGVLGPPTTIRAFRSFFVSADLPDSVMLGEIITVPAVVSNYLPKNLDVQVTLLILDGEFEFVDSSNASIIGENRTQTVNVLSNESEMVSFLLRPRRLGNLTFQLTASSIMAEHKHLKTIKVVAEGVRDFRNLAIFVDLAQNDSIDHTFMVELPRDYVTGSAQIELAVGPNILGPVFENLENLLHVQKSGADHILSVMVSNYLAYNYLQSIKKLSPDIKARIIKNLRNNLNLMLRNYGCRDGGIKLFEESRNCSTWLTAYALRLLSEMSSLVQIDNDLQDAWQKFVLDKQQSGGNFIDRSAVLFDYQNSRLALTADSLLALLAKKKPDPATAMAIKQAISYLNSEVNGEQDALSKVLASYALQKADSTFYVSDRYIRDLIEFLQNKYDTEHWWEVDVKVTSYMLLLILDVWQPRKVSDVVDWLVAQRNSLGGFGSTMDTVLGLQALIKFAEKIGYSEVLWDITVTVHSKDTDQLQNSKIIKQFRNNDLQMQRFKLPQSTASINIYIRGSGASMVQLSYQYNDISIVSDSFQTRDYLCPLNGPNRMLLKVCMDLKNKEILALATLKISIPSGYTIGDHTSEIVNQFNEMPMVVFHILELDKYVTVCRNISLYKMYDVVGQKPVPIVIFDYSDTKRNHVKYYEIESEPSALYDANVCKTKNEQHYNPEPTTEDSESIEN</sequence>
<dbReference type="GO" id="GO:0005615">
    <property type="term" value="C:extracellular space"/>
    <property type="evidence" value="ECO:0007669"/>
    <property type="project" value="InterPro"/>
</dbReference>